<evidence type="ECO:0000256" key="2">
    <source>
        <dbReference type="ARBA" id="ARBA00010112"/>
    </source>
</evidence>
<evidence type="ECO:0008006" key="7">
    <source>
        <dbReference type="Google" id="ProtNLM"/>
    </source>
</evidence>
<comment type="caution">
    <text evidence="5">The sequence shown here is derived from an EMBL/GenBank/DDBJ whole genome shotgun (WGS) entry which is preliminary data.</text>
</comment>
<evidence type="ECO:0000256" key="4">
    <source>
        <dbReference type="ARBA" id="ARBA00022729"/>
    </source>
</evidence>
<dbReference type="PANTHER" id="PTHR21700:SF30">
    <property type="entry name" value="TRANSTHYRETIN-LIKE FAMILY PROTEIN"/>
    <property type="match status" value="1"/>
</dbReference>
<gene>
    <name evidence="5" type="ORF">PFISCL1PPCAC_9365</name>
</gene>
<dbReference type="InterPro" id="IPR001534">
    <property type="entry name" value="Transthyretin-like"/>
</dbReference>
<keyword evidence="3" id="KW-0964">Secreted</keyword>
<dbReference type="InterPro" id="IPR038479">
    <property type="entry name" value="Transthyretin-like_sf"/>
</dbReference>
<name>A0AAV5VIL3_9BILA</name>
<organism evidence="5 6">
    <name type="scientific">Pristionchus fissidentatus</name>
    <dbReference type="NCBI Taxonomy" id="1538716"/>
    <lineage>
        <taxon>Eukaryota</taxon>
        <taxon>Metazoa</taxon>
        <taxon>Ecdysozoa</taxon>
        <taxon>Nematoda</taxon>
        <taxon>Chromadorea</taxon>
        <taxon>Rhabditida</taxon>
        <taxon>Rhabditina</taxon>
        <taxon>Diplogasteromorpha</taxon>
        <taxon>Diplogasteroidea</taxon>
        <taxon>Neodiplogasteridae</taxon>
        <taxon>Pristionchus</taxon>
    </lineage>
</organism>
<dbReference type="Pfam" id="PF01060">
    <property type="entry name" value="TTR-52"/>
    <property type="match status" value="1"/>
</dbReference>
<feature type="non-terminal residue" evidence="5">
    <location>
        <position position="1"/>
    </location>
</feature>
<dbReference type="PANTHER" id="PTHR21700">
    <property type="entry name" value="TRANSTHYRETIN-LIKE FAMILY PROTEIN-RELATED"/>
    <property type="match status" value="1"/>
</dbReference>
<comment type="subcellular location">
    <subcellularLocation>
        <location evidence="1">Secreted</location>
    </subcellularLocation>
</comment>
<sequence>LVALLCLLHLAQAHHRIVTVTGSLGCRTSSNEWWPINDATIDIYEEESKLTFSDFKNRTNTGLDGTFRLVGEDTELFRVHFSLMIRIPCSTSTSQHCPQSP</sequence>
<dbReference type="EMBL" id="BTSY01000003">
    <property type="protein sequence ID" value="GMT18068.1"/>
    <property type="molecule type" value="Genomic_DNA"/>
</dbReference>
<evidence type="ECO:0000256" key="3">
    <source>
        <dbReference type="ARBA" id="ARBA00022525"/>
    </source>
</evidence>
<dbReference type="Gene3D" id="2.60.40.3330">
    <property type="match status" value="1"/>
</dbReference>
<dbReference type="GO" id="GO:0009986">
    <property type="term" value="C:cell surface"/>
    <property type="evidence" value="ECO:0007669"/>
    <property type="project" value="InterPro"/>
</dbReference>
<keyword evidence="6" id="KW-1185">Reference proteome</keyword>
<evidence type="ECO:0000313" key="6">
    <source>
        <dbReference type="Proteomes" id="UP001432322"/>
    </source>
</evidence>
<keyword evidence="4" id="KW-0732">Signal</keyword>
<dbReference type="Proteomes" id="UP001432322">
    <property type="component" value="Unassembled WGS sequence"/>
</dbReference>
<protein>
    <recommendedName>
        <fullName evidence="7">Transthyretin-like family protein</fullName>
    </recommendedName>
</protein>
<proteinExistence type="inferred from homology"/>
<dbReference type="AlphaFoldDB" id="A0AAV5VIL3"/>
<reference evidence="5" key="1">
    <citation type="submission" date="2023-10" db="EMBL/GenBank/DDBJ databases">
        <title>Genome assembly of Pristionchus species.</title>
        <authorList>
            <person name="Yoshida K."/>
            <person name="Sommer R.J."/>
        </authorList>
    </citation>
    <scope>NUCLEOTIDE SEQUENCE</scope>
    <source>
        <strain evidence="5">RS5133</strain>
    </source>
</reference>
<comment type="similarity">
    <text evidence="2">Belongs to the nematode transthyretin-like family.</text>
</comment>
<evidence type="ECO:0000313" key="5">
    <source>
        <dbReference type="EMBL" id="GMT18068.1"/>
    </source>
</evidence>
<evidence type="ECO:0000256" key="1">
    <source>
        <dbReference type="ARBA" id="ARBA00004613"/>
    </source>
</evidence>
<dbReference type="GO" id="GO:0005576">
    <property type="term" value="C:extracellular region"/>
    <property type="evidence" value="ECO:0007669"/>
    <property type="project" value="UniProtKB-SubCell"/>
</dbReference>
<accession>A0AAV5VIL3</accession>